<protein>
    <recommendedName>
        <fullName evidence="2">Nucleotide-diphospho-sugar transferase domain-containing protein</fullName>
    </recommendedName>
</protein>
<evidence type="ECO:0000259" key="2">
    <source>
        <dbReference type="Pfam" id="PF03407"/>
    </source>
</evidence>
<dbReference type="PANTHER" id="PTHR46038">
    <property type="entry name" value="EXPRESSED PROTEIN-RELATED"/>
    <property type="match status" value="1"/>
</dbReference>
<keyword evidence="1" id="KW-0812">Transmembrane</keyword>
<dbReference type="EMBL" id="OZ019895">
    <property type="protein sequence ID" value="CAK9221212.1"/>
    <property type="molecule type" value="Genomic_DNA"/>
</dbReference>
<sequence>MAQFGLKLGVRRVLITALLAALVGIPIVFMFHEPAALHLQSILDNFNSQLGTDTLTEIPQLSFWEHKRLGYLLKKASMPNKTVILTPLNHAWVTAGMIDLYFESFREGENIQELVNHIVIVAIDKLAYDSCTQIHPHCFMLRTNGVDFSGEKVYMSEDYLKMTWRKIKFLQNVLEMGYNFIFSDADILWFRNPFTLLVEDFDVQMSMDIANEANTGFIYVLSNKRTINLFKYWYGTRERNLGVHEQDSFKKMLGEQGVKDIGLKLRLLETSLFSGYCERSNDLLHVCTMHATCCVGLGQKMGYLRSALNAWKEFKALPPHEKLSKVPNWGSC</sequence>
<keyword evidence="1" id="KW-1133">Transmembrane helix</keyword>
<gene>
    <name evidence="3" type="ORF">CSSPTR1EN2_LOCUS15843</name>
</gene>
<dbReference type="Proteomes" id="UP001497512">
    <property type="component" value="Chromosome 3"/>
</dbReference>
<organism evidence="3 4">
    <name type="scientific">Sphagnum troendelagicum</name>
    <dbReference type="NCBI Taxonomy" id="128251"/>
    <lineage>
        <taxon>Eukaryota</taxon>
        <taxon>Viridiplantae</taxon>
        <taxon>Streptophyta</taxon>
        <taxon>Embryophyta</taxon>
        <taxon>Bryophyta</taxon>
        <taxon>Sphagnophytina</taxon>
        <taxon>Sphagnopsida</taxon>
        <taxon>Sphagnales</taxon>
        <taxon>Sphagnaceae</taxon>
        <taxon>Sphagnum</taxon>
    </lineage>
</organism>
<proteinExistence type="predicted"/>
<feature type="domain" description="Nucleotide-diphospho-sugar transferase" evidence="2">
    <location>
        <begin position="114"/>
        <end position="304"/>
    </location>
</feature>
<dbReference type="PANTHER" id="PTHR46038:SF38">
    <property type="entry name" value="GLYCOSYLTRANSFERASE-RELATED"/>
    <property type="match status" value="1"/>
</dbReference>
<dbReference type="InterPro" id="IPR005069">
    <property type="entry name" value="Nucl-diP-sugar_transferase"/>
</dbReference>
<evidence type="ECO:0000313" key="4">
    <source>
        <dbReference type="Proteomes" id="UP001497512"/>
    </source>
</evidence>
<reference evidence="3" key="1">
    <citation type="submission" date="2024-02" db="EMBL/GenBank/DDBJ databases">
        <authorList>
            <consortium name="ELIXIR-Norway"/>
            <consortium name="Elixir Norway"/>
        </authorList>
    </citation>
    <scope>NUCLEOTIDE SEQUENCE</scope>
</reference>
<dbReference type="InterPro" id="IPR044821">
    <property type="entry name" value="At1g28695/At4g15970-like"/>
</dbReference>
<evidence type="ECO:0000313" key="3">
    <source>
        <dbReference type="EMBL" id="CAK9221212.1"/>
    </source>
</evidence>
<keyword evidence="4" id="KW-1185">Reference proteome</keyword>
<dbReference type="Pfam" id="PF03407">
    <property type="entry name" value="Nucleotid_trans"/>
    <property type="match status" value="1"/>
</dbReference>
<evidence type="ECO:0000256" key="1">
    <source>
        <dbReference type="SAM" id="Phobius"/>
    </source>
</evidence>
<feature type="transmembrane region" description="Helical" evidence="1">
    <location>
        <begin position="12"/>
        <end position="31"/>
    </location>
</feature>
<accession>A0ABP0UHJ5</accession>
<keyword evidence="1" id="KW-0472">Membrane</keyword>
<name>A0ABP0UHJ5_9BRYO</name>